<dbReference type="AlphaFoldDB" id="A0A0H3U846"/>
<dbReference type="EMBL" id="KF540246">
    <property type="protein sequence ID" value="AIF26789.1"/>
    <property type="molecule type" value="Genomic_DNA"/>
</dbReference>
<proteinExistence type="predicted"/>
<organism evidence="1">
    <name type="scientific">uncultured bacterium fosmid pJB92C9</name>
    <dbReference type="NCBI Taxonomy" id="1478074"/>
    <lineage>
        <taxon>Bacteria</taxon>
        <taxon>environmental samples</taxon>
    </lineage>
</organism>
<name>A0A0H3U846_9BACT</name>
<reference evidence="1" key="1">
    <citation type="submission" date="2013-08" db="EMBL/GenBank/DDBJ databases">
        <title>Comparison of modified E. coli strains.</title>
        <authorList>
            <person name="Juergensen J."/>
            <person name="Bonge A."/>
            <person name="Streit W.R."/>
        </authorList>
    </citation>
    <scope>NUCLEOTIDE SEQUENCE</scope>
</reference>
<evidence type="ECO:0000313" key="1">
    <source>
        <dbReference type="EMBL" id="AIF26789.1"/>
    </source>
</evidence>
<accession>A0A0H3U846</accession>
<protein>
    <submittedName>
        <fullName evidence="1">Uncharacterized protein</fullName>
    </submittedName>
</protein>
<sequence length="187" mass="21513">MAEVKDIRVTIAPFYDMTARRFANMSEDERLSIRENFFHNAAFLAELCGLSFNSDIEAQNVGGFLNEHGKKLIEVSHTFTFRESNKDKVDLFAALMAEFGYQAQESTISACYCDRNDENYTTREYTIYLTNLDSLVETAQSCGVNEFTINTLNKTISILAWGEEERDNVRNLIIKLQDYGYYNRLLS</sequence>